<name>A0AC34FIL2_9BILA</name>
<dbReference type="Proteomes" id="UP000887579">
    <property type="component" value="Unplaced"/>
</dbReference>
<organism evidence="1 2">
    <name type="scientific">Panagrolaimus sp. ES5</name>
    <dbReference type="NCBI Taxonomy" id="591445"/>
    <lineage>
        <taxon>Eukaryota</taxon>
        <taxon>Metazoa</taxon>
        <taxon>Ecdysozoa</taxon>
        <taxon>Nematoda</taxon>
        <taxon>Chromadorea</taxon>
        <taxon>Rhabditida</taxon>
        <taxon>Tylenchina</taxon>
        <taxon>Panagrolaimomorpha</taxon>
        <taxon>Panagrolaimoidea</taxon>
        <taxon>Panagrolaimidae</taxon>
        <taxon>Panagrolaimus</taxon>
    </lineage>
</organism>
<evidence type="ECO:0000313" key="1">
    <source>
        <dbReference type="Proteomes" id="UP000887579"/>
    </source>
</evidence>
<sequence length="511" mass="57168">MSASSAYSDVGFSTGNCYRPPPSSHHQQQHPHHQLSAVQISAAAAPIPTSSADYLFNFMKNQIDLLTQQLIQKDKQLNQKDVQINNLQNLMLKLQDENAALFKSTASASAQEQQKQEEIVRRPSQQQHGIEQRIFKAPLQQSRPDLSYSSDGSNNGFGAAKTASAIQGRAQSSRKYDRSIEESQRKQQQQIIRCPSHQRSFERHHRFESPSQTPSNSRSDDDGSSLRPGSSTMKNAQSSVKKYASNDLSVERQNQKQQQVRRHPSQKQISGRRERYEPPLKTPPSLSGSSILSEETDVVEEQPKKSSLFGHPSATTRYVNDHFSDGSQTSLHQQLVRRPSQQKIGDSLSQQQQRGPEQRISKIPLQQYRPNYSNDENDGLVTCQSSPNMSSCSNDGSTMKEPNSPNYANDVLRTPSEIFELRGYPSFVDGSATPAWTKQSGLGDPRFENQNSQAAAESELSYIASLEKEMQKQNHQKQLQKARASRSDISVHSLPRASKKSSKDSQNASEK</sequence>
<proteinExistence type="predicted"/>
<reference evidence="2" key="1">
    <citation type="submission" date="2022-11" db="UniProtKB">
        <authorList>
            <consortium name="WormBaseParasite"/>
        </authorList>
    </citation>
    <scope>IDENTIFICATION</scope>
</reference>
<accession>A0AC34FIL2</accession>
<evidence type="ECO:0000313" key="2">
    <source>
        <dbReference type="WBParaSite" id="ES5_v2.g17198.t1"/>
    </source>
</evidence>
<protein>
    <submittedName>
        <fullName evidence="2">Uncharacterized protein</fullName>
    </submittedName>
</protein>
<dbReference type="WBParaSite" id="ES5_v2.g17198.t1">
    <property type="protein sequence ID" value="ES5_v2.g17198.t1"/>
    <property type="gene ID" value="ES5_v2.g17198"/>
</dbReference>